<dbReference type="EnsemblMetazoa" id="GPPI006552-RA">
    <property type="protein sequence ID" value="GPPI006552-PA"/>
    <property type="gene ID" value="GPPI006552"/>
</dbReference>
<dbReference type="STRING" id="67801.A0A1B0AS32"/>
<feature type="region of interest" description="Disordered" evidence="1">
    <location>
        <begin position="92"/>
        <end position="131"/>
    </location>
</feature>
<keyword evidence="3" id="KW-1185">Reference proteome</keyword>
<protein>
    <submittedName>
        <fullName evidence="2">Uncharacterized protein</fullName>
    </submittedName>
</protein>
<evidence type="ECO:0000313" key="2">
    <source>
        <dbReference type="EnsemblMetazoa" id="GPPI006552-PA"/>
    </source>
</evidence>
<dbReference type="Proteomes" id="UP000092460">
    <property type="component" value="Unassembled WGS sequence"/>
</dbReference>
<proteinExistence type="predicted"/>
<reference evidence="2" key="2">
    <citation type="submission" date="2020-05" db="UniProtKB">
        <authorList>
            <consortium name="EnsemblMetazoa"/>
        </authorList>
    </citation>
    <scope>IDENTIFICATION</scope>
    <source>
        <strain evidence="2">IAEA</strain>
    </source>
</reference>
<reference evidence="3" key="1">
    <citation type="submission" date="2015-01" db="EMBL/GenBank/DDBJ databases">
        <authorList>
            <person name="Aksoy S."/>
            <person name="Warren W."/>
            <person name="Wilson R.K."/>
        </authorList>
    </citation>
    <scope>NUCLEOTIDE SEQUENCE [LARGE SCALE GENOMIC DNA]</scope>
    <source>
        <strain evidence="3">IAEA</strain>
    </source>
</reference>
<evidence type="ECO:0000256" key="1">
    <source>
        <dbReference type="SAM" id="MobiDB-lite"/>
    </source>
</evidence>
<dbReference type="VEuPathDB" id="VectorBase:GPPI006552"/>
<evidence type="ECO:0000313" key="3">
    <source>
        <dbReference type="Proteomes" id="UP000092460"/>
    </source>
</evidence>
<dbReference type="EMBL" id="JXJN01002660">
    <property type="status" value="NOT_ANNOTATED_CDS"/>
    <property type="molecule type" value="Genomic_DNA"/>
</dbReference>
<organism evidence="2 3">
    <name type="scientific">Glossina palpalis gambiensis</name>
    <dbReference type="NCBI Taxonomy" id="67801"/>
    <lineage>
        <taxon>Eukaryota</taxon>
        <taxon>Metazoa</taxon>
        <taxon>Ecdysozoa</taxon>
        <taxon>Arthropoda</taxon>
        <taxon>Hexapoda</taxon>
        <taxon>Insecta</taxon>
        <taxon>Pterygota</taxon>
        <taxon>Neoptera</taxon>
        <taxon>Endopterygota</taxon>
        <taxon>Diptera</taxon>
        <taxon>Brachycera</taxon>
        <taxon>Muscomorpha</taxon>
        <taxon>Hippoboscoidea</taxon>
        <taxon>Glossinidae</taxon>
        <taxon>Glossina</taxon>
    </lineage>
</organism>
<name>A0A1B0AS32_9MUSC</name>
<accession>A0A1B0AS32</accession>
<sequence length="131" mass="14378">MKGSDNATWGFSAARWTPRDPTFNTSSAASAATTEEREIPDIGTINNSDEQATLVRAVAALSLTEPDTQQCRRVIVEDNTTRNYAVITLHERPPLAATSHPIPGKPSPRPRVRVNRSQQVSQRLSDMPRAV</sequence>
<feature type="region of interest" description="Disordered" evidence="1">
    <location>
        <begin position="1"/>
        <end position="45"/>
    </location>
</feature>
<dbReference type="AlphaFoldDB" id="A0A1B0AS32"/>